<dbReference type="InterPro" id="IPR025420">
    <property type="entry name" value="DUF4143"/>
</dbReference>
<feature type="domain" description="DUF4143" evidence="2">
    <location>
        <begin position="235"/>
        <end position="338"/>
    </location>
</feature>
<dbReference type="Pfam" id="PF13173">
    <property type="entry name" value="AAA_14"/>
    <property type="match status" value="1"/>
</dbReference>
<dbReference type="Gene3D" id="3.40.50.300">
    <property type="entry name" value="P-loop containing nucleotide triphosphate hydrolases"/>
    <property type="match status" value="1"/>
</dbReference>
<dbReference type="SUPFAM" id="SSF52540">
    <property type="entry name" value="P-loop containing nucleoside triphosphate hydrolases"/>
    <property type="match status" value="1"/>
</dbReference>
<dbReference type="KEGG" id="blq:L21SP5_03853"/>
<dbReference type="InterPro" id="IPR027417">
    <property type="entry name" value="P-loop_NTPase"/>
</dbReference>
<proteinExistence type="predicted"/>
<dbReference type="Pfam" id="PF13635">
    <property type="entry name" value="DUF4143"/>
    <property type="match status" value="1"/>
</dbReference>
<reference evidence="3 4" key="1">
    <citation type="submission" date="2015-11" db="EMBL/GenBank/DDBJ databases">
        <title>Description and complete genome sequence of a novel strain predominating in hypersaline microbial mats and representing a new family of the Bacteriodetes phylum.</title>
        <authorList>
            <person name="Spring S."/>
            <person name="Bunk B."/>
            <person name="Sproer C."/>
            <person name="Klenk H.-P."/>
        </authorList>
    </citation>
    <scope>NUCLEOTIDE SEQUENCE [LARGE SCALE GENOMIC DNA]</scope>
    <source>
        <strain evidence="3 4">L21-Spi-D4</strain>
    </source>
</reference>
<sequence>MERLFRISNEAKRRVSNRFHRYLYDEIDWDNRLIGISGARGSGKTFLMLQKLKELASHTMALYVTLDDVYFTGNSLVSFVDDFEKQGGKYLFLDEVHKYPNWSQELKNIYDFHPHLKIVFSSSSALEIFKGSHDLSRRALVYNLPGLSFREYLLLMHKVDIDSVTLYDLLHEHEEFSSKVLTHIKPLPLFKQYLKEGYYPFVIETGRNYLRQLMNTINTVLEVDLPAIHHIDFHSSLKIKKLLSIIAHIVPYKPNVEKLARQTDLTRPTLLKYLSYLDKAQVLKLLSTDPIGINYLNKPEKVYLQNTNIAYAFADLNADIGNLRETFFLNQLSNKHQVIYPQKGDFLIDGKYLFEVGGKNKNRNQIQGVEHAFVAADDIEYWFKSKIPLWAFGFLY</sequence>
<dbReference type="OrthoDB" id="9768467at2"/>
<organism evidence="3 4">
    <name type="scientific">Salinivirga cyanobacteriivorans</name>
    <dbReference type="NCBI Taxonomy" id="1307839"/>
    <lineage>
        <taxon>Bacteria</taxon>
        <taxon>Pseudomonadati</taxon>
        <taxon>Bacteroidota</taxon>
        <taxon>Bacteroidia</taxon>
        <taxon>Bacteroidales</taxon>
        <taxon>Salinivirgaceae</taxon>
        <taxon>Salinivirga</taxon>
    </lineage>
</organism>
<evidence type="ECO:0000259" key="2">
    <source>
        <dbReference type="Pfam" id="PF13635"/>
    </source>
</evidence>
<dbReference type="AlphaFoldDB" id="A0A0S2I515"/>
<dbReference type="RefSeq" id="WP_057954710.1">
    <property type="nucleotide sequence ID" value="NZ_CP013118.1"/>
</dbReference>
<keyword evidence="4" id="KW-1185">Reference proteome</keyword>
<evidence type="ECO:0000259" key="1">
    <source>
        <dbReference type="Pfam" id="PF13173"/>
    </source>
</evidence>
<protein>
    <submittedName>
        <fullName evidence="3">Uncharacterized protein</fullName>
    </submittedName>
</protein>
<dbReference type="Proteomes" id="UP000064893">
    <property type="component" value="Chromosome"/>
</dbReference>
<name>A0A0S2I515_9BACT</name>
<gene>
    <name evidence="3" type="ORF">L21SP5_03853</name>
</gene>
<evidence type="ECO:0000313" key="3">
    <source>
        <dbReference type="EMBL" id="ALO17446.1"/>
    </source>
</evidence>
<accession>A0A0S2I515</accession>
<dbReference type="PATRIC" id="fig|1307839.3.peg.4113"/>
<dbReference type="PANTHER" id="PTHR42990:SF1">
    <property type="entry name" value="AAA+ ATPASE DOMAIN-CONTAINING PROTEIN"/>
    <property type="match status" value="1"/>
</dbReference>
<evidence type="ECO:0000313" key="4">
    <source>
        <dbReference type="Proteomes" id="UP000064893"/>
    </source>
</evidence>
<dbReference type="InterPro" id="IPR041682">
    <property type="entry name" value="AAA_14"/>
</dbReference>
<feature type="domain" description="AAA" evidence="1">
    <location>
        <begin position="31"/>
        <end position="153"/>
    </location>
</feature>
<dbReference type="PANTHER" id="PTHR42990">
    <property type="entry name" value="ATPASE"/>
    <property type="match status" value="1"/>
</dbReference>
<dbReference type="EMBL" id="CP013118">
    <property type="protein sequence ID" value="ALO17446.1"/>
    <property type="molecule type" value="Genomic_DNA"/>
</dbReference>